<gene>
    <name evidence="1" type="ORF">P3H78_15870</name>
</gene>
<protein>
    <submittedName>
        <fullName evidence="1">Uncharacterized protein</fullName>
    </submittedName>
</protein>
<keyword evidence="2" id="KW-1185">Reference proteome</keyword>
<dbReference type="RefSeq" id="WP_276109637.1">
    <property type="nucleotide sequence ID" value="NZ_JARJBB010000007.1"/>
</dbReference>
<name>A0ABT6A6L0_9ACTN</name>
<organism evidence="1 2">
    <name type="scientific">Streptomyces tropicalis</name>
    <dbReference type="NCBI Taxonomy" id="3034234"/>
    <lineage>
        <taxon>Bacteria</taxon>
        <taxon>Bacillati</taxon>
        <taxon>Actinomycetota</taxon>
        <taxon>Actinomycetes</taxon>
        <taxon>Kitasatosporales</taxon>
        <taxon>Streptomycetaceae</taxon>
        <taxon>Streptomyces</taxon>
    </lineage>
</organism>
<comment type="caution">
    <text evidence="1">The sequence shown here is derived from an EMBL/GenBank/DDBJ whole genome shotgun (WGS) entry which is preliminary data.</text>
</comment>
<proteinExistence type="predicted"/>
<dbReference type="EMBL" id="JARJBB010000007">
    <property type="protein sequence ID" value="MDF3300082.1"/>
    <property type="molecule type" value="Genomic_DNA"/>
</dbReference>
<evidence type="ECO:0000313" key="2">
    <source>
        <dbReference type="Proteomes" id="UP001221150"/>
    </source>
</evidence>
<reference evidence="1 2" key="1">
    <citation type="submission" date="2023-03" db="EMBL/GenBank/DDBJ databases">
        <title>Draft genome sequence of Streptomyces sp. K1PA1 isolated from peat swamp forest in Thailand.</title>
        <authorList>
            <person name="Klaysubun C."/>
            <person name="Duangmal K."/>
        </authorList>
    </citation>
    <scope>NUCLEOTIDE SEQUENCE [LARGE SCALE GENOMIC DNA]</scope>
    <source>
        <strain evidence="1 2">K1PA1</strain>
    </source>
</reference>
<evidence type="ECO:0000313" key="1">
    <source>
        <dbReference type="EMBL" id="MDF3300082.1"/>
    </source>
</evidence>
<sequence length="125" mass="13869">MDNSTAVKGGAISAKSMTYWQILDDQVIDTSKRFTSFKITTRLEERLTKTSEDHVVTSKTCDLTNLVNDNYTWLQDEPANNCVAPSSTYDGEVWWSSDSTVVYDVEGDGRGPITQQLMGSPLVHG</sequence>
<accession>A0ABT6A6L0</accession>
<dbReference type="Proteomes" id="UP001221150">
    <property type="component" value="Unassembled WGS sequence"/>
</dbReference>